<proteinExistence type="predicted"/>
<comment type="caution">
    <text evidence="2">The sequence shown here is derived from an EMBL/GenBank/DDBJ whole genome shotgun (WGS) entry which is preliminary data.</text>
</comment>
<dbReference type="EMBL" id="AZFJ01000049">
    <property type="protein sequence ID" value="KRL85959.1"/>
    <property type="molecule type" value="Genomic_DNA"/>
</dbReference>
<protein>
    <submittedName>
        <fullName evidence="2">Saccharopine dehydrogenase related protein</fullName>
    </submittedName>
</protein>
<keyword evidence="3" id="KW-1185">Reference proteome</keyword>
<evidence type="ECO:0000313" key="3">
    <source>
        <dbReference type="Proteomes" id="UP000051922"/>
    </source>
</evidence>
<dbReference type="GO" id="GO:0004074">
    <property type="term" value="F:biliverdin reductase [NAD(P)H] activity"/>
    <property type="evidence" value="ECO:0007669"/>
    <property type="project" value="TreeGrafter"/>
</dbReference>
<gene>
    <name evidence="2" type="ORF">FC50_GL001362</name>
</gene>
<dbReference type="Proteomes" id="UP000051922">
    <property type="component" value="Unassembled WGS sequence"/>
</dbReference>
<name>A0A0R1TXV2_9LACO</name>
<dbReference type="PANTHER" id="PTHR43355:SF2">
    <property type="entry name" value="FLAVIN REDUCTASE (NADPH)"/>
    <property type="match status" value="1"/>
</dbReference>
<organism evidence="2 3">
    <name type="scientific">Lacticaseibacillus pantheris DSM 15945 = JCM 12539 = NBRC 106106</name>
    <dbReference type="NCBI Taxonomy" id="1423783"/>
    <lineage>
        <taxon>Bacteria</taxon>
        <taxon>Bacillati</taxon>
        <taxon>Bacillota</taxon>
        <taxon>Bacilli</taxon>
        <taxon>Lactobacillales</taxon>
        <taxon>Lactobacillaceae</taxon>
        <taxon>Lacticaseibacillus</taxon>
    </lineage>
</organism>
<dbReference type="InterPro" id="IPR016040">
    <property type="entry name" value="NAD(P)-bd_dom"/>
</dbReference>
<dbReference type="InterPro" id="IPR051606">
    <property type="entry name" value="Polyketide_Oxido-like"/>
</dbReference>
<reference evidence="2 3" key="1">
    <citation type="journal article" date="2015" name="Genome Announc.">
        <title>Expanding the biotechnology potential of lactobacilli through comparative genomics of 213 strains and associated genera.</title>
        <authorList>
            <person name="Sun Z."/>
            <person name="Harris H.M."/>
            <person name="McCann A."/>
            <person name="Guo C."/>
            <person name="Argimon S."/>
            <person name="Zhang W."/>
            <person name="Yang X."/>
            <person name="Jeffery I.B."/>
            <person name="Cooney J.C."/>
            <person name="Kagawa T.F."/>
            <person name="Liu W."/>
            <person name="Song Y."/>
            <person name="Salvetti E."/>
            <person name="Wrobel A."/>
            <person name="Rasinkangas P."/>
            <person name="Parkhill J."/>
            <person name="Rea M.C."/>
            <person name="O'Sullivan O."/>
            <person name="Ritari J."/>
            <person name="Douillard F.P."/>
            <person name="Paul Ross R."/>
            <person name="Yang R."/>
            <person name="Briner A.E."/>
            <person name="Felis G.E."/>
            <person name="de Vos W.M."/>
            <person name="Barrangou R."/>
            <person name="Klaenhammer T.R."/>
            <person name="Caufield P.W."/>
            <person name="Cui Y."/>
            <person name="Zhang H."/>
            <person name="O'Toole P.W."/>
        </authorList>
    </citation>
    <scope>NUCLEOTIDE SEQUENCE [LARGE SCALE GENOMIC DNA]</scope>
    <source>
        <strain evidence="2 3">DSM 15945</strain>
    </source>
</reference>
<dbReference type="AlphaFoldDB" id="A0A0R1TXV2"/>
<evidence type="ECO:0000313" key="2">
    <source>
        <dbReference type="EMBL" id="KRL85959.1"/>
    </source>
</evidence>
<dbReference type="Pfam" id="PF13460">
    <property type="entry name" value="NAD_binding_10"/>
    <property type="match status" value="1"/>
</dbReference>
<accession>A0A0R1TXV2</accession>
<evidence type="ECO:0000259" key="1">
    <source>
        <dbReference type="Pfam" id="PF13460"/>
    </source>
</evidence>
<dbReference type="Gene3D" id="3.40.50.720">
    <property type="entry name" value="NAD(P)-binding Rossmann-like Domain"/>
    <property type="match status" value="1"/>
</dbReference>
<dbReference type="PATRIC" id="fig|1423783.4.peg.1404"/>
<sequence>MTVSELTANKEEPGMKLLILAANGQIARIVEQRILNEPQFSDVELTLGLRRAERLSALASNPRVTVIETDLEDAASVGRAVAGQDMVFVAVVDHDRDNRMTKNVITAMQAHHVHRIIFTNILGIYNEVPGEFGRWNLAQVRSGLAAAQQSDQLLAESDLAYTTLRLPWLNNRDEVKYTVTTRNEPYVGVSGSRQSVADVVLKIVADPDFAANDSIGMADPDTQGEDRPVY</sequence>
<dbReference type="SUPFAM" id="SSF51735">
    <property type="entry name" value="NAD(P)-binding Rossmann-fold domains"/>
    <property type="match status" value="1"/>
</dbReference>
<feature type="domain" description="NAD(P)-binding" evidence="1">
    <location>
        <begin position="22"/>
        <end position="207"/>
    </location>
</feature>
<dbReference type="STRING" id="1423783.FC50_GL001362"/>
<dbReference type="InterPro" id="IPR036291">
    <property type="entry name" value="NAD(P)-bd_dom_sf"/>
</dbReference>
<dbReference type="PANTHER" id="PTHR43355">
    <property type="entry name" value="FLAVIN REDUCTASE (NADPH)"/>
    <property type="match status" value="1"/>
</dbReference>
<dbReference type="GO" id="GO:0042602">
    <property type="term" value="F:riboflavin reductase (NADPH) activity"/>
    <property type="evidence" value="ECO:0007669"/>
    <property type="project" value="TreeGrafter"/>
</dbReference>